<keyword evidence="2 11" id="KW-0813">Transport</keyword>
<keyword evidence="3 11" id="KW-1134">Transmembrane beta strand</keyword>
<dbReference type="EMBL" id="QOVF01000004">
    <property type="protein sequence ID" value="KAA0693466.1"/>
    <property type="molecule type" value="Genomic_DNA"/>
</dbReference>
<keyword evidence="8" id="KW-0626">Porin</keyword>
<dbReference type="Proteomes" id="UP000463138">
    <property type="component" value="Unassembled WGS sequence"/>
</dbReference>
<sequence length="611" mass="66735">MTSNRINTFFSASVAVACMGLSSFCLANSVNLNDQVVTATRSSLSASQGIASVSVIERAEIERLQATSVAQLLRRVPGINITNTGGHGKNEALGIRGTNSNHVLVLIDGIRLGSATTGDVAMQNLPVEQIERIEVVRGPRSSLYGSEAIGGVIQIFTRRGEQQGAKPWVSATAGSRNYHAGSAGVSGGLGNAWYNLGVTSMGTRGIDARPRAPSPEPDNDGYREWSANMTAGYRFDNGLELDGHVIEVRSHNDYDSGFKANADNLLRTHGLRARFTPTDPWLVTLQAGRSEDKVDTFNGNVFNTRIDTRRDSFSWQNDVQLKPGQVLTLGYDLLQDSVNGSTDFAEDSRDNHGAYAQYLAQTGRHELQLSARHDDNEQHGTYNTGSIGYGYSISDSLRASASYGSAFKAPTFNQLYHPSFGNPDISEETSRSLELGLDGAHVWGSWAVAVYRNEIDDLIAYFNQGAGLRAQNIDKAVINGVELSLVSQLLGWDLSSNLTLQDPANESNRAGQGELLPRRAEQIFNLDLDRRFGRVGLGASLHVEGRRWDNAANTTELSGYNTVDLRSEYQLSDTWRLQARISNLFDTDYETAATYQQQGRAGYLTLRYQAL</sequence>
<dbReference type="InterPro" id="IPR037066">
    <property type="entry name" value="Plug_dom_sf"/>
</dbReference>
<dbReference type="Pfam" id="PF00593">
    <property type="entry name" value="TonB_dep_Rec_b-barrel"/>
    <property type="match status" value="1"/>
</dbReference>
<dbReference type="PANTHER" id="PTHR30069:SF53">
    <property type="entry name" value="COLICIN I RECEPTOR-RELATED"/>
    <property type="match status" value="1"/>
</dbReference>
<comment type="subcellular location">
    <subcellularLocation>
        <location evidence="1 11">Cell outer membrane</location>
        <topology evidence="1 11">Multi-pass membrane protein</topology>
    </subcellularLocation>
</comment>
<keyword evidence="6" id="KW-0406">Ion transport</keyword>
<dbReference type="GO" id="GO:0015288">
    <property type="term" value="F:porin activity"/>
    <property type="evidence" value="ECO:0007669"/>
    <property type="project" value="UniProtKB-KW"/>
</dbReference>
<keyword evidence="5 13" id="KW-0732">Signal</keyword>
<dbReference type="Gene3D" id="2.40.170.20">
    <property type="entry name" value="TonB-dependent receptor, beta-barrel domain"/>
    <property type="match status" value="1"/>
</dbReference>
<evidence type="ECO:0000256" key="8">
    <source>
        <dbReference type="ARBA" id="ARBA00023114"/>
    </source>
</evidence>
<dbReference type="PANTHER" id="PTHR30069">
    <property type="entry name" value="TONB-DEPENDENT OUTER MEMBRANE RECEPTOR"/>
    <property type="match status" value="1"/>
</dbReference>
<evidence type="ECO:0000256" key="10">
    <source>
        <dbReference type="ARBA" id="ARBA00023237"/>
    </source>
</evidence>
<dbReference type="InterPro" id="IPR010101">
    <property type="entry name" value="B12_transptr_BtuB"/>
</dbReference>
<dbReference type="InterPro" id="IPR012910">
    <property type="entry name" value="Plug_dom"/>
</dbReference>
<evidence type="ECO:0000256" key="3">
    <source>
        <dbReference type="ARBA" id="ARBA00022452"/>
    </source>
</evidence>
<dbReference type="PROSITE" id="PS52016">
    <property type="entry name" value="TONB_DEPENDENT_REC_3"/>
    <property type="match status" value="1"/>
</dbReference>
<feature type="signal peptide" evidence="13">
    <location>
        <begin position="1"/>
        <end position="27"/>
    </location>
</feature>
<protein>
    <submittedName>
        <fullName evidence="16">TonB-dependent vitamin B12 receptor</fullName>
    </submittedName>
</protein>
<dbReference type="Gene3D" id="2.170.130.10">
    <property type="entry name" value="TonB-dependent receptor, plug domain"/>
    <property type="match status" value="1"/>
</dbReference>
<keyword evidence="4 11" id="KW-0812">Transmembrane</keyword>
<evidence type="ECO:0000313" key="16">
    <source>
        <dbReference type="EMBL" id="KAA0693466.1"/>
    </source>
</evidence>
<comment type="similarity">
    <text evidence="11 12">Belongs to the TonB-dependent receptor family.</text>
</comment>
<proteinExistence type="inferred from homology"/>
<gene>
    <name evidence="16" type="primary">btuB</name>
    <name evidence="16" type="ORF">DT594_13815</name>
</gene>
<evidence type="ECO:0000256" key="7">
    <source>
        <dbReference type="ARBA" id="ARBA00023077"/>
    </source>
</evidence>
<accession>A0A7V7KW60</accession>
<evidence type="ECO:0000259" key="15">
    <source>
        <dbReference type="Pfam" id="PF07715"/>
    </source>
</evidence>
<feature type="domain" description="TonB-dependent receptor plug" evidence="15">
    <location>
        <begin position="51"/>
        <end position="152"/>
    </location>
</feature>
<keyword evidence="17" id="KW-1185">Reference proteome</keyword>
<comment type="caution">
    <text evidence="16">The sequence shown here is derived from an EMBL/GenBank/DDBJ whole genome shotgun (WGS) entry which is preliminary data.</text>
</comment>
<evidence type="ECO:0000256" key="5">
    <source>
        <dbReference type="ARBA" id="ARBA00022729"/>
    </source>
</evidence>
<evidence type="ECO:0000256" key="1">
    <source>
        <dbReference type="ARBA" id="ARBA00004571"/>
    </source>
</evidence>
<evidence type="ECO:0000256" key="6">
    <source>
        <dbReference type="ARBA" id="ARBA00023065"/>
    </source>
</evidence>
<dbReference type="InterPro" id="IPR039426">
    <property type="entry name" value="TonB-dep_rcpt-like"/>
</dbReference>
<evidence type="ECO:0000256" key="12">
    <source>
        <dbReference type="RuleBase" id="RU003357"/>
    </source>
</evidence>
<evidence type="ECO:0000259" key="14">
    <source>
        <dbReference type="Pfam" id="PF00593"/>
    </source>
</evidence>
<feature type="domain" description="TonB-dependent receptor-like beta-barrel" evidence="14">
    <location>
        <begin position="218"/>
        <end position="584"/>
    </location>
</feature>
<dbReference type="NCBIfam" id="TIGR01779">
    <property type="entry name" value="TonB-B12"/>
    <property type="match status" value="1"/>
</dbReference>
<evidence type="ECO:0000256" key="4">
    <source>
        <dbReference type="ARBA" id="ARBA00022692"/>
    </source>
</evidence>
<dbReference type="GO" id="GO:0015420">
    <property type="term" value="F:ABC-type vitamin B12 transporter activity"/>
    <property type="evidence" value="ECO:0007669"/>
    <property type="project" value="InterPro"/>
</dbReference>
<dbReference type="GO" id="GO:0006811">
    <property type="term" value="P:monoatomic ion transport"/>
    <property type="evidence" value="ECO:0007669"/>
    <property type="project" value="UniProtKB-KW"/>
</dbReference>
<dbReference type="InterPro" id="IPR000531">
    <property type="entry name" value="Beta-barrel_TonB"/>
</dbReference>
<keyword evidence="16" id="KW-0675">Receptor</keyword>
<dbReference type="InterPro" id="IPR036942">
    <property type="entry name" value="Beta-barrel_TonB_sf"/>
</dbReference>
<dbReference type="CDD" id="cd01347">
    <property type="entry name" value="ligand_gated_channel"/>
    <property type="match status" value="1"/>
</dbReference>
<keyword evidence="10 11" id="KW-0998">Cell outer membrane</keyword>
<evidence type="ECO:0000256" key="11">
    <source>
        <dbReference type="PROSITE-ProRule" id="PRU01360"/>
    </source>
</evidence>
<evidence type="ECO:0000256" key="9">
    <source>
        <dbReference type="ARBA" id="ARBA00023136"/>
    </source>
</evidence>
<organism evidence="16 17">
    <name type="scientific">Halopseudomonas laoshanensis</name>
    <dbReference type="NCBI Taxonomy" id="2268758"/>
    <lineage>
        <taxon>Bacteria</taxon>
        <taxon>Pseudomonadati</taxon>
        <taxon>Pseudomonadota</taxon>
        <taxon>Gammaproteobacteria</taxon>
        <taxon>Pseudomonadales</taxon>
        <taxon>Pseudomonadaceae</taxon>
        <taxon>Halopseudomonas</taxon>
    </lineage>
</organism>
<dbReference type="Pfam" id="PF07715">
    <property type="entry name" value="Plug"/>
    <property type="match status" value="1"/>
</dbReference>
<keyword evidence="9 11" id="KW-0472">Membrane</keyword>
<dbReference type="AlphaFoldDB" id="A0A7V7KW60"/>
<evidence type="ECO:0000313" key="17">
    <source>
        <dbReference type="Proteomes" id="UP000463138"/>
    </source>
</evidence>
<feature type="chain" id="PRO_5030828219" evidence="13">
    <location>
        <begin position="28"/>
        <end position="611"/>
    </location>
</feature>
<keyword evidence="7 12" id="KW-0798">TonB box</keyword>
<dbReference type="OrthoDB" id="9764669at2"/>
<dbReference type="GO" id="GO:0046930">
    <property type="term" value="C:pore complex"/>
    <property type="evidence" value="ECO:0007669"/>
    <property type="project" value="UniProtKB-KW"/>
</dbReference>
<dbReference type="SUPFAM" id="SSF56935">
    <property type="entry name" value="Porins"/>
    <property type="match status" value="1"/>
</dbReference>
<dbReference type="PROSITE" id="PS51257">
    <property type="entry name" value="PROKAR_LIPOPROTEIN"/>
    <property type="match status" value="1"/>
</dbReference>
<evidence type="ECO:0000256" key="2">
    <source>
        <dbReference type="ARBA" id="ARBA00022448"/>
    </source>
</evidence>
<name>A0A7V7KW60_9GAMM</name>
<evidence type="ECO:0000256" key="13">
    <source>
        <dbReference type="SAM" id="SignalP"/>
    </source>
</evidence>
<dbReference type="GO" id="GO:0009279">
    <property type="term" value="C:cell outer membrane"/>
    <property type="evidence" value="ECO:0007669"/>
    <property type="project" value="UniProtKB-SubCell"/>
</dbReference>
<reference evidence="16 17" key="1">
    <citation type="submission" date="2018-07" db="EMBL/GenBank/DDBJ databases">
        <title>Pseudomonas laoshanensis sp. nov., isolated from soil.</title>
        <authorList>
            <person name="Sun J."/>
            <person name="Yu L."/>
            <person name="Wang M."/>
            <person name="Zhang C."/>
        </authorList>
    </citation>
    <scope>NUCLEOTIDE SEQUENCE [LARGE SCALE GENOMIC DNA]</scope>
    <source>
        <strain evidence="16 17">Y22</strain>
    </source>
</reference>